<organism evidence="2 3">
    <name type="scientific">Tropilaelaps mercedesae</name>
    <dbReference type="NCBI Taxonomy" id="418985"/>
    <lineage>
        <taxon>Eukaryota</taxon>
        <taxon>Metazoa</taxon>
        <taxon>Ecdysozoa</taxon>
        <taxon>Arthropoda</taxon>
        <taxon>Chelicerata</taxon>
        <taxon>Arachnida</taxon>
        <taxon>Acari</taxon>
        <taxon>Parasitiformes</taxon>
        <taxon>Mesostigmata</taxon>
        <taxon>Gamasina</taxon>
        <taxon>Dermanyssoidea</taxon>
        <taxon>Laelapidae</taxon>
        <taxon>Tropilaelaps</taxon>
    </lineage>
</organism>
<dbReference type="Proteomes" id="UP000192247">
    <property type="component" value="Unassembled WGS sequence"/>
</dbReference>
<feature type="compositionally biased region" description="Polar residues" evidence="1">
    <location>
        <begin position="1"/>
        <end position="21"/>
    </location>
</feature>
<dbReference type="InParanoid" id="A0A1V9XRR0"/>
<feature type="compositionally biased region" description="Basic and acidic residues" evidence="1">
    <location>
        <begin position="121"/>
        <end position="136"/>
    </location>
</feature>
<keyword evidence="3" id="KW-1185">Reference proteome</keyword>
<proteinExistence type="predicted"/>
<gene>
    <name evidence="2" type="ORF">BIW11_03128</name>
</gene>
<feature type="region of interest" description="Disordered" evidence="1">
    <location>
        <begin position="867"/>
        <end position="895"/>
    </location>
</feature>
<feature type="region of interest" description="Disordered" evidence="1">
    <location>
        <begin position="84"/>
        <end position="145"/>
    </location>
</feature>
<protein>
    <submittedName>
        <fullName evidence="2">Uncharacterized protein</fullName>
    </submittedName>
</protein>
<accession>A0A1V9XRR0</accession>
<comment type="caution">
    <text evidence="2">The sequence shown here is derived from an EMBL/GenBank/DDBJ whole genome shotgun (WGS) entry which is preliminary data.</text>
</comment>
<sequence>MGDWIRQSQRVGHSETATSATGHRLQSGRLVRLRRSLCRTSASSSENEADRLADLFSFHLAGSTVPKRSQIKYFEALRLSERKDGRRRWSSEEMGGGAKIGPTSSQSSKRSNKRQRILRQCQDDDNSRKANSDDTFRPSVSDPPLNLESLLEGGQQFVALPQSNDQNPTVDVINEFCPEVLPHADQNNGGRRTNLRRFDGRTSLNVACRLSKSRHFDCLSDSCSRLWSIPLPLGAFSEVRVFAARNVNTRLGVNLQRIIDSGKCCQSSRNRATRWQLTMAYGSVCSVDKGPSGLSMWPPPNSERFKHSNPDDCHRPRKHLSKPAAGLTYERRRGDPARRRKAMAAIEGRVLLAHRLRRGSDEAIVHQTLRRRPVIRGGLYWPIRPFTETPSLGTRICQASIKIDFARWRFSNRRNQPPMVASFFWLLLLSPLLSSFCQWFDGLRFAVATRHVRETRVEKNKTLQRFTVVVAVLVHVRLSDSAGFDGELDDFTDQLCYNDNKSAYQAWVPPQDAPGGEPSRRPTPPSGSDDALTHRFTGITLSDAGGGGGLFALTRMADGVRLGPEKNGRGRCLDGIMRDGRSPTGGFRRMRVRTVKWDDGVDREHRSGRHYQVVSTTSRRARVSFSVAVHQRRPEPEIAHVSSTSHPLLESWRHVDERNATVFRDRVYGLSEKTGVAFETTSKRPHALLSAVTPTCCALRHQPTLDALGEQFASMHAANLWRSLSRTLRGCRCRCQFFTTSLLASARAKPSGRILTVSLSHTTVIYETLLSVDGAGTLEFPPPDECPADALASAGRLRPSRFELSLPDYALAAAVESSKAACYAPTLARADSRKGRRMLSCSRRFASSSTLWPWRTTCPDDVTGALSDARPRSLDGAVAEGETVSRTSQSKFPKI</sequence>
<name>A0A1V9XRR0_9ACAR</name>
<feature type="region of interest" description="Disordered" evidence="1">
    <location>
        <begin position="1"/>
        <end position="26"/>
    </location>
</feature>
<feature type="compositionally biased region" description="Polar residues" evidence="1">
    <location>
        <begin position="884"/>
        <end position="895"/>
    </location>
</feature>
<evidence type="ECO:0000313" key="2">
    <source>
        <dbReference type="EMBL" id="OQR76190.1"/>
    </source>
</evidence>
<dbReference type="AlphaFoldDB" id="A0A1V9XRR0"/>
<dbReference type="EMBL" id="MNPL01005178">
    <property type="protein sequence ID" value="OQR76190.1"/>
    <property type="molecule type" value="Genomic_DNA"/>
</dbReference>
<evidence type="ECO:0000256" key="1">
    <source>
        <dbReference type="SAM" id="MobiDB-lite"/>
    </source>
</evidence>
<reference evidence="2 3" key="1">
    <citation type="journal article" date="2017" name="Gigascience">
        <title>Draft genome of the honey bee ectoparasitic mite, Tropilaelaps mercedesae, is shaped by the parasitic life history.</title>
        <authorList>
            <person name="Dong X."/>
            <person name="Armstrong S.D."/>
            <person name="Xia D."/>
            <person name="Makepeace B.L."/>
            <person name="Darby A.C."/>
            <person name="Kadowaki T."/>
        </authorList>
    </citation>
    <scope>NUCLEOTIDE SEQUENCE [LARGE SCALE GENOMIC DNA]</scope>
    <source>
        <strain evidence="2">Wuxi-XJTLU</strain>
    </source>
</reference>
<feature type="region of interest" description="Disordered" evidence="1">
    <location>
        <begin position="508"/>
        <end position="533"/>
    </location>
</feature>
<evidence type="ECO:0000313" key="3">
    <source>
        <dbReference type="Proteomes" id="UP000192247"/>
    </source>
</evidence>